<keyword evidence="3" id="KW-1185">Reference proteome</keyword>
<sequence length="149" mass="15697">MALDFLAFSVDAAASVVSDKATIPSFSVAGPLPAAVMDPGLLGRPAAVAAHLHREQTRNNHDGRVFSGRPRGPDGLTLKSPPLPPRLGGTPGLPRAHRRVHRPLGIDPLFVLVLVGRTRRVTFLSGAIGTGTALEMDARTADMEEEEAP</sequence>
<organism evidence="2 3">
    <name type="scientific">Cryphonectria parasitica (strain ATCC 38755 / EP155)</name>
    <dbReference type="NCBI Taxonomy" id="660469"/>
    <lineage>
        <taxon>Eukaryota</taxon>
        <taxon>Fungi</taxon>
        <taxon>Dikarya</taxon>
        <taxon>Ascomycota</taxon>
        <taxon>Pezizomycotina</taxon>
        <taxon>Sordariomycetes</taxon>
        <taxon>Sordariomycetidae</taxon>
        <taxon>Diaporthales</taxon>
        <taxon>Cryphonectriaceae</taxon>
        <taxon>Cryphonectria-Endothia species complex</taxon>
        <taxon>Cryphonectria</taxon>
    </lineage>
</organism>
<reference evidence="2" key="1">
    <citation type="journal article" date="2020" name="Phytopathology">
        <title>Genome sequence of the chestnut blight fungus Cryphonectria parasitica EP155: A fundamental resource for an archetypical invasive plant pathogen.</title>
        <authorList>
            <person name="Crouch J.A."/>
            <person name="Dawe A."/>
            <person name="Aerts A."/>
            <person name="Barry K."/>
            <person name="Churchill A.C.L."/>
            <person name="Grimwood J."/>
            <person name="Hillman B."/>
            <person name="Milgroom M.G."/>
            <person name="Pangilinan J."/>
            <person name="Smith M."/>
            <person name="Salamov A."/>
            <person name="Schmutz J."/>
            <person name="Yadav J."/>
            <person name="Grigoriev I.V."/>
            <person name="Nuss D."/>
        </authorList>
    </citation>
    <scope>NUCLEOTIDE SEQUENCE</scope>
    <source>
        <strain evidence="2">EP155</strain>
    </source>
</reference>
<dbReference type="AlphaFoldDB" id="A0A9P4Y7U6"/>
<protein>
    <submittedName>
        <fullName evidence="2">Uncharacterized protein</fullName>
    </submittedName>
</protein>
<proteinExistence type="predicted"/>
<dbReference type="EMBL" id="MU032346">
    <property type="protein sequence ID" value="KAF3768029.1"/>
    <property type="molecule type" value="Genomic_DNA"/>
</dbReference>
<evidence type="ECO:0000256" key="1">
    <source>
        <dbReference type="SAM" id="MobiDB-lite"/>
    </source>
</evidence>
<name>A0A9P4Y7U6_CRYP1</name>
<accession>A0A9P4Y7U6</accession>
<dbReference type="Proteomes" id="UP000803844">
    <property type="component" value="Unassembled WGS sequence"/>
</dbReference>
<evidence type="ECO:0000313" key="2">
    <source>
        <dbReference type="EMBL" id="KAF3768029.1"/>
    </source>
</evidence>
<comment type="caution">
    <text evidence="2">The sequence shown here is derived from an EMBL/GenBank/DDBJ whole genome shotgun (WGS) entry which is preliminary data.</text>
</comment>
<dbReference type="RefSeq" id="XP_040778990.1">
    <property type="nucleotide sequence ID" value="XM_040919558.1"/>
</dbReference>
<evidence type="ECO:0000313" key="3">
    <source>
        <dbReference type="Proteomes" id="UP000803844"/>
    </source>
</evidence>
<gene>
    <name evidence="2" type="ORF">M406DRAFT_321825</name>
</gene>
<feature type="region of interest" description="Disordered" evidence="1">
    <location>
        <begin position="60"/>
        <end position="94"/>
    </location>
</feature>
<dbReference type="GeneID" id="63836687"/>